<comment type="similarity">
    <text evidence="1">Belongs to the type-I restriction system S methylase family.</text>
</comment>
<evidence type="ECO:0000256" key="2">
    <source>
        <dbReference type="ARBA" id="ARBA00022747"/>
    </source>
</evidence>
<organism evidence="5 6">
    <name type="scientific">Adlercreutzia equolifaciens</name>
    <dbReference type="NCBI Taxonomy" id="446660"/>
    <lineage>
        <taxon>Bacteria</taxon>
        <taxon>Bacillati</taxon>
        <taxon>Actinomycetota</taxon>
        <taxon>Coriobacteriia</taxon>
        <taxon>Eggerthellales</taxon>
        <taxon>Eggerthellaceae</taxon>
        <taxon>Adlercreutzia</taxon>
    </lineage>
</organism>
<evidence type="ECO:0000313" key="6">
    <source>
        <dbReference type="Proteomes" id="UP000472380"/>
    </source>
</evidence>
<dbReference type="AlphaFoldDB" id="A0A6L8Q2Y5"/>
<dbReference type="SUPFAM" id="SSF116734">
    <property type="entry name" value="DNA methylase specificity domain"/>
    <property type="match status" value="1"/>
</dbReference>
<gene>
    <name evidence="5" type="ORF">FM068_03415</name>
</gene>
<reference evidence="5 6" key="1">
    <citation type="submission" date="2019-07" db="EMBL/GenBank/DDBJ databases">
        <title>Draft genome sequence of Adlercreutzia equolifaciens IPLA 37004, a human intestinal strain that does not produces equol from daidzein.</title>
        <authorList>
            <person name="Vazquez L."/>
            <person name="Florez A.B."/>
            <person name="Mayo B."/>
        </authorList>
    </citation>
    <scope>NUCLEOTIDE SEQUENCE [LARGE SCALE GENOMIC DNA]</scope>
    <source>
        <strain evidence="5 6">IPLA 37004</strain>
    </source>
</reference>
<protein>
    <submittedName>
        <fullName evidence="5">Restriction endonuclease subunit S</fullName>
    </submittedName>
</protein>
<evidence type="ECO:0000259" key="4">
    <source>
        <dbReference type="Pfam" id="PF01420"/>
    </source>
</evidence>
<keyword evidence="3" id="KW-0238">DNA-binding</keyword>
<dbReference type="Gene3D" id="3.90.220.20">
    <property type="entry name" value="DNA methylase specificity domains"/>
    <property type="match status" value="1"/>
</dbReference>
<dbReference type="PANTHER" id="PTHR30408">
    <property type="entry name" value="TYPE-1 RESTRICTION ENZYME ECOKI SPECIFICITY PROTEIN"/>
    <property type="match status" value="1"/>
</dbReference>
<dbReference type="CDD" id="cd16961">
    <property type="entry name" value="RMtype1_S_TRD-CR_like"/>
    <property type="match status" value="1"/>
</dbReference>
<dbReference type="GO" id="GO:0009307">
    <property type="term" value="P:DNA restriction-modification system"/>
    <property type="evidence" value="ECO:0007669"/>
    <property type="project" value="UniProtKB-KW"/>
</dbReference>
<comment type="caution">
    <text evidence="5">The sequence shown here is derived from an EMBL/GenBank/DDBJ whole genome shotgun (WGS) entry which is preliminary data.</text>
</comment>
<sequence>MAEADKTAYWIVEPGSFAYNPARINVGSIGYLATRENVIVSSLYEVFRSDETCDDRFLWHWLKSALFAKQIEALQEGGVRLYFFFDKLLKSEITMPSIREQSIIGSLFDWLDSLIALHQRERAGV</sequence>
<name>A0A6L8Q2Y5_9ACTN</name>
<dbReference type="Pfam" id="PF01420">
    <property type="entry name" value="Methylase_S"/>
    <property type="match status" value="1"/>
</dbReference>
<evidence type="ECO:0000256" key="3">
    <source>
        <dbReference type="ARBA" id="ARBA00023125"/>
    </source>
</evidence>
<dbReference type="InterPro" id="IPR044946">
    <property type="entry name" value="Restrct_endonuc_typeI_TRD_sf"/>
</dbReference>
<dbReference type="GO" id="GO:0003677">
    <property type="term" value="F:DNA binding"/>
    <property type="evidence" value="ECO:0007669"/>
    <property type="project" value="UniProtKB-KW"/>
</dbReference>
<keyword evidence="5" id="KW-0378">Hydrolase</keyword>
<dbReference type="InterPro" id="IPR052021">
    <property type="entry name" value="Type-I_RS_S_subunit"/>
</dbReference>
<feature type="domain" description="Type I restriction modification DNA specificity" evidence="4">
    <location>
        <begin position="27"/>
        <end position="123"/>
    </location>
</feature>
<dbReference type="EMBL" id="VJNE01000004">
    <property type="protein sequence ID" value="MZG27642.1"/>
    <property type="molecule type" value="Genomic_DNA"/>
</dbReference>
<dbReference type="InterPro" id="IPR000055">
    <property type="entry name" value="Restrct_endonuc_typeI_TRD"/>
</dbReference>
<keyword evidence="5" id="KW-0255">Endonuclease</keyword>
<evidence type="ECO:0000256" key="1">
    <source>
        <dbReference type="ARBA" id="ARBA00010923"/>
    </source>
</evidence>
<keyword evidence="5" id="KW-0540">Nuclease</keyword>
<evidence type="ECO:0000313" key="5">
    <source>
        <dbReference type="EMBL" id="MZG27642.1"/>
    </source>
</evidence>
<dbReference type="Proteomes" id="UP000472380">
    <property type="component" value="Unassembled WGS sequence"/>
</dbReference>
<dbReference type="GO" id="GO:0004519">
    <property type="term" value="F:endonuclease activity"/>
    <property type="evidence" value="ECO:0007669"/>
    <property type="project" value="UniProtKB-KW"/>
</dbReference>
<accession>A0A6L8Q2Y5</accession>
<proteinExistence type="inferred from homology"/>
<dbReference type="PANTHER" id="PTHR30408:SF12">
    <property type="entry name" value="TYPE I RESTRICTION ENZYME MJAVIII SPECIFICITY SUBUNIT"/>
    <property type="match status" value="1"/>
</dbReference>
<keyword evidence="2" id="KW-0680">Restriction system</keyword>